<evidence type="ECO:0000313" key="1">
    <source>
        <dbReference type="EMBL" id="PJJ30506.1"/>
    </source>
</evidence>
<reference evidence="1 2" key="1">
    <citation type="submission" date="2017-11" db="EMBL/GenBank/DDBJ databases">
        <title>Understudied soil microbes with underappreciated capabilities: Untangling the Clostridium saccharolyticum group.</title>
        <authorList>
            <person name="Leschine S."/>
        </authorList>
    </citation>
    <scope>NUCLEOTIDE SEQUENCE [LARGE SCALE GENOMIC DNA]</scope>
    <source>
        <strain evidence="1 2">18A</strain>
    </source>
</reference>
<accession>A0A2M8ZAN6</accession>
<comment type="caution">
    <text evidence="1">The sequence shown here is derived from an EMBL/GenBank/DDBJ whole genome shotgun (WGS) entry which is preliminary data.</text>
</comment>
<dbReference type="RefSeq" id="WP_100306754.1">
    <property type="nucleotide sequence ID" value="NZ_PGET01000001.1"/>
</dbReference>
<dbReference type="EMBL" id="PGET01000001">
    <property type="protein sequence ID" value="PJJ30506.1"/>
    <property type="molecule type" value="Genomic_DNA"/>
</dbReference>
<protein>
    <submittedName>
        <fullName evidence="1">Uncharacterized protein</fullName>
    </submittedName>
</protein>
<dbReference type="OrthoDB" id="2056591at2"/>
<evidence type="ECO:0000313" key="2">
    <source>
        <dbReference type="Proteomes" id="UP000231092"/>
    </source>
</evidence>
<organism evidence="1 2">
    <name type="scientific">[Clostridium] celerecrescens 18A</name>
    <dbReference type="NCBI Taxonomy" id="1286362"/>
    <lineage>
        <taxon>Bacteria</taxon>
        <taxon>Bacillati</taxon>
        <taxon>Bacillota</taxon>
        <taxon>Clostridia</taxon>
        <taxon>Lachnospirales</taxon>
        <taxon>Lachnospiraceae</taxon>
        <taxon>Lacrimispora</taxon>
    </lineage>
</organism>
<name>A0A2M8ZAN6_9FIRM</name>
<sequence>MSKKYRKLWILLREKLTDYENNEKDLEDKEVYHFVLTEMNKMEAAEFLED</sequence>
<dbReference type="Proteomes" id="UP000231092">
    <property type="component" value="Unassembled WGS sequence"/>
</dbReference>
<proteinExistence type="predicted"/>
<gene>
    <name evidence="1" type="ORF">H171_4112</name>
</gene>
<dbReference type="AlphaFoldDB" id="A0A2M8ZAN6"/>